<dbReference type="Proteomes" id="UP001152646">
    <property type="component" value="Unassembled WGS sequence"/>
</dbReference>
<keyword evidence="2" id="KW-1133">Transmembrane helix</keyword>
<reference evidence="3" key="1">
    <citation type="submission" date="2021-07" db="EMBL/GenBank/DDBJ databases">
        <authorList>
            <person name="Branca A.L. A."/>
        </authorList>
    </citation>
    <scope>NUCLEOTIDE SEQUENCE</scope>
</reference>
<feature type="compositionally biased region" description="Polar residues" evidence="1">
    <location>
        <begin position="151"/>
        <end position="183"/>
    </location>
</feature>
<name>A0A9W4NNA7_9EURO</name>
<dbReference type="AlphaFoldDB" id="A0A9W4NNA7"/>
<dbReference type="OrthoDB" id="4347919at2759"/>
<keyword evidence="2" id="KW-0472">Membrane</keyword>
<gene>
    <name evidence="3" type="ORF">PSALAMII_LOCUS8028</name>
</gene>
<evidence type="ECO:0000256" key="1">
    <source>
        <dbReference type="SAM" id="MobiDB-lite"/>
    </source>
</evidence>
<feature type="compositionally biased region" description="Basic and acidic residues" evidence="1">
    <location>
        <begin position="111"/>
        <end position="137"/>
    </location>
</feature>
<comment type="caution">
    <text evidence="3">The sequence shown here is derived from an EMBL/GenBank/DDBJ whole genome shotgun (WGS) entry which is preliminary data.</text>
</comment>
<feature type="transmembrane region" description="Helical" evidence="2">
    <location>
        <begin position="46"/>
        <end position="66"/>
    </location>
</feature>
<accession>A0A9W4NNA7</accession>
<protein>
    <submittedName>
        <fullName evidence="3">Uncharacterized protein</fullName>
    </submittedName>
</protein>
<evidence type="ECO:0000313" key="4">
    <source>
        <dbReference type="Proteomes" id="UP001152646"/>
    </source>
</evidence>
<sequence length="296" mass="33407">MLLARSLSIFHSPPKQSNRLFDSNTYLALATEGCGNQTTIMAEASLIFPMSCLALSLLFVVLFYNASIQQYARALNHNAILPTYEWIKRKLSRTDDSALASEPVYEVITPDEYHEDSSEKHEDLNQKHEELPSEPERPWFFPRSQSRYRESSTASHGSPSPDVQSHQTNRYPDTEISHNSNLATHGERESDIDDSRSESPSFSEFTVDSDDDWDDDSEASFESGSMGSDTAEDLYRVPQVWRHELEQPLYLSNGGPTAILDQVVNWTALATYAVVAPPDVVDAINERYNRPRNLVA</sequence>
<dbReference type="EMBL" id="CAJVPA010000206">
    <property type="protein sequence ID" value="CAG8400310.1"/>
    <property type="molecule type" value="Genomic_DNA"/>
</dbReference>
<feature type="compositionally biased region" description="Basic and acidic residues" evidence="1">
    <location>
        <begin position="185"/>
        <end position="197"/>
    </location>
</feature>
<organism evidence="3 4">
    <name type="scientific">Penicillium salamii</name>
    <dbReference type="NCBI Taxonomy" id="1612424"/>
    <lineage>
        <taxon>Eukaryota</taxon>
        <taxon>Fungi</taxon>
        <taxon>Dikarya</taxon>
        <taxon>Ascomycota</taxon>
        <taxon>Pezizomycotina</taxon>
        <taxon>Eurotiomycetes</taxon>
        <taxon>Eurotiomycetidae</taxon>
        <taxon>Eurotiales</taxon>
        <taxon>Aspergillaceae</taxon>
        <taxon>Penicillium</taxon>
    </lineage>
</organism>
<evidence type="ECO:0000256" key="2">
    <source>
        <dbReference type="SAM" id="Phobius"/>
    </source>
</evidence>
<feature type="compositionally biased region" description="Acidic residues" evidence="1">
    <location>
        <begin position="207"/>
        <end position="219"/>
    </location>
</feature>
<feature type="region of interest" description="Disordered" evidence="1">
    <location>
        <begin position="102"/>
        <end position="230"/>
    </location>
</feature>
<evidence type="ECO:0000313" key="3">
    <source>
        <dbReference type="EMBL" id="CAG8400310.1"/>
    </source>
</evidence>
<keyword evidence="2" id="KW-0812">Transmembrane</keyword>
<proteinExistence type="predicted"/>